<dbReference type="InterPro" id="IPR036383">
    <property type="entry name" value="TSP1_rpt_sf"/>
</dbReference>
<gene>
    <name evidence="9" type="primary">LOC115220998</name>
</gene>
<dbReference type="GO" id="GO:0043113">
    <property type="term" value="P:receptor clustering"/>
    <property type="evidence" value="ECO:0007669"/>
    <property type="project" value="InterPro"/>
</dbReference>
<dbReference type="SMART" id="SM00209">
    <property type="entry name" value="TSP1"/>
    <property type="match status" value="1"/>
</dbReference>
<name>A0A6P7TA84_9MOLL</name>
<evidence type="ECO:0000259" key="6">
    <source>
        <dbReference type="PROSITE" id="PS50026"/>
    </source>
</evidence>
<dbReference type="Pfam" id="PF03146">
    <property type="entry name" value="NtA"/>
    <property type="match status" value="1"/>
</dbReference>
<dbReference type="SMART" id="SM00181">
    <property type="entry name" value="EGF"/>
    <property type="match status" value="6"/>
</dbReference>
<evidence type="ECO:0000256" key="3">
    <source>
        <dbReference type="ARBA" id="ARBA00023157"/>
    </source>
</evidence>
<dbReference type="RefSeq" id="XP_029647077.1">
    <property type="nucleotide sequence ID" value="XM_029791217.2"/>
</dbReference>
<dbReference type="Gene3D" id="2.20.100.10">
    <property type="entry name" value="Thrombospondin type-1 (TSP1) repeat"/>
    <property type="match status" value="1"/>
</dbReference>
<accession>A0A6P7TA84</accession>
<dbReference type="InterPro" id="IPR004850">
    <property type="entry name" value="NtA_dom"/>
</dbReference>
<feature type="domain" description="EGF-like" evidence="6">
    <location>
        <begin position="520"/>
        <end position="552"/>
    </location>
</feature>
<dbReference type="InterPro" id="IPR048287">
    <property type="entry name" value="TSPN-like_N"/>
</dbReference>
<evidence type="ECO:0000256" key="1">
    <source>
        <dbReference type="ARBA" id="ARBA00022729"/>
    </source>
</evidence>
<feature type="disulfide bond" evidence="4">
    <location>
        <begin position="456"/>
        <end position="466"/>
    </location>
</feature>
<dbReference type="SUPFAM" id="SSF57196">
    <property type="entry name" value="EGF/Laminin"/>
    <property type="match status" value="1"/>
</dbReference>
<evidence type="ECO:0000256" key="4">
    <source>
        <dbReference type="PROSITE-ProRule" id="PRU00076"/>
    </source>
</evidence>
<keyword evidence="5" id="KW-1133">Transmembrane helix</keyword>
<dbReference type="SMART" id="SM00210">
    <property type="entry name" value="TSPN"/>
    <property type="match status" value="1"/>
</dbReference>
<keyword evidence="1" id="KW-0732">Signal</keyword>
<comment type="caution">
    <text evidence="4">Lacks conserved residue(s) required for the propagation of feature annotation.</text>
</comment>
<dbReference type="GO" id="GO:0009986">
    <property type="term" value="C:cell surface"/>
    <property type="evidence" value="ECO:0007669"/>
    <property type="project" value="TreeGrafter"/>
</dbReference>
<keyword evidence="3 4" id="KW-1015">Disulfide bond</keyword>
<dbReference type="PROSITE" id="PS00022">
    <property type="entry name" value="EGF_1"/>
    <property type="match status" value="2"/>
</dbReference>
<keyword evidence="5" id="KW-0472">Membrane</keyword>
<dbReference type="InterPro" id="IPR050969">
    <property type="entry name" value="Dev_Signal_Modulators"/>
</dbReference>
<feature type="domain" description="EGF-like" evidence="6">
    <location>
        <begin position="452"/>
        <end position="488"/>
    </location>
</feature>
<sequence>MSPPRCHQRLKFTRFLPVSCHLAILLWICFVVVCLSNQTNACILLLNGWEAAPLRERVDLAEVVVSGRVEAAYKLNRTKSGTYSADVRILTVYKGEDYLKNVSKTLSQTSNLNSTYLISNFGEQISCYADVDSGKKYIFFLTVYEGHLSGKYDDIFGAADKFSEELDAKIMKILGWQSWSAWSSCRRNCDGGMQVRKRRCFNSTSSNCKGVIKDFRHCNTFPCEGVNNLLKLFRINNAKNQKINSKKSSRLFTVIPGKSSQRQLSTLFPSGFPHDFSLFVTAKFPSNSNGYVLALTDSSNKVLLGIWFGTKLLRIEHKELASHSTETAAFHVDLLNQRWHQFSLSMKGNSVTLYFDCIHEHSHSILRSGRAYVGNNFTLSIGANVTCKNSSFEGYISQLVLSPDSNLAKKQCHRPSINDDATSKVSLTDRQIITTTERNFLPSLPPEKEQSVADKCPTLCLNGGKCITTRANSTVCLCPERYFGDRCQNASCSPGCFNGGECIEVGKCRCLDGYRGELCEQAICEFPCKNGGQCVRPNLCKCTSNYSGTDCSHPLCDRGCSHGGVCVAANLCSCRQGYTGRYCDTPICTRRCQNGGSCIFPQQCKCLPNTSGLFCEKSKCKQVCLNGGRCSNGGCRCSKYHYGKRCEHSKCHLEKQMKPKTRTYRRKIKEEYVTRCGSRFMRECRKTVLKYIIVSKEYLQSSPQCSQKKQ</sequence>
<keyword evidence="2" id="KW-0677">Repeat</keyword>
<dbReference type="Pfam" id="PF25024">
    <property type="entry name" value="EGF_TEN"/>
    <property type="match status" value="1"/>
</dbReference>
<dbReference type="SUPFAM" id="SSF50242">
    <property type="entry name" value="TIMP-like"/>
    <property type="match status" value="1"/>
</dbReference>
<feature type="disulfide bond" evidence="4">
    <location>
        <begin position="606"/>
        <end position="615"/>
    </location>
</feature>
<dbReference type="PROSITE" id="PS50092">
    <property type="entry name" value="TSP1"/>
    <property type="match status" value="1"/>
</dbReference>
<dbReference type="InterPro" id="IPR008993">
    <property type="entry name" value="TIMP-like_OB-fold"/>
</dbReference>
<dbReference type="GO" id="GO:0005102">
    <property type="term" value="F:signaling receptor binding"/>
    <property type="evidence" value="ECO:0007669"/>
    <property type="project" value="TreeGrafter"/>
</dbReference>
<feature type="disulfide bond" evidence="4">
    <location>
        <begin position="542"/>
        <end position="551"/>
    </location>
</feature>
<feature type="disulfide bond" evidence="4">
    <location>
        <begin position="588"/>
        <end position="598"/>
    </location>
</feature>
<evidence type="ECO:0000313" key="9">
    <source>
        <dbReference type="RefSeq" id="XP_029647077.1"/>
    </source>
</evidence>
<keyword evidence="5" id="KW-0812">Transmembrane</keyword>
<dbReference type="KEGG" id="osn:115220998"/>
<evidence type="ECO:0000256" key="5">
    <source>
        <dbReference type="SAM" id="Phobius"/>
    </source>
</evidence>
<dbReference type="InterPro" id="IPR013320">
    <property type="entry name" value="ConA-like_dom_sf"/>
</dbReference>
<evidence type="ECO:0000259" key="7">
    <source>
        <dbReference type="PROSITE" id="PS51121"/>
    </source>
</evidence>
<dbReference type="PROSITE" id="PS50026">
    <property type="entry name" value="EGF_3"/>
    <property type="match status" value="3"/>
</dbReference>
<dbReference type="InterPro" id="IPR000742">
    <property type="entry name" value="EGF"/>
</dbReference>
<evidence type="ECO:0000256" key="2">
    <source>
        <dbReference type="ARBA" id="ARBA00022737"/>
    </source>
</evidence>
<dbReference type="PANTHER" id="PTHR14949">
    <property type="entry name" value="EGF-LIKE-DOMAIN, MULTIPLE 7, 8"/>
    <property type="match status" value="1"/>
</dbReference>
<dbReference type="Gene3D" id="2.60.120.200">
    <property type="match status" value="1"/>
</dbReference>
<dbReference type="PROSITE" id="PS51121">
    <property type="entry name" value="NTA"/>
    <property type="match status" value="1"/>
</dbReference>
<keyword evidence="8" id="KW-1185">Reference proteome</keyword>
<dbReference type="InterPro" id="IPR000884">
    <property type="entry name" value="TSP1_rpt"/>
</dbReference>
<proteinExistence type="predicted"/>
<dbReference type="Pfam" id="PF00008">
    <property type="entry name" value="EGF"/>
    <property type="match status" value="1"/>
</dbReference>
<evidence type="ECO:0000313" key="8">
    <source>
        <dbReference type="Proteomes" id="UP000515154"/>
    </source>
</evidence>
<dbReference type="Gene3D" id="2.40.50.120">
    <property type="match status" value="1"/>
</dbReference>
<dbReference type="Proteomes" id="UP000515154">
    <property type="component" value="Linkage group LG17"/>
</dbReference>
<protein>
    <submittedName>
        <fullName evidence="9">Uncharacterized protein LOC115220998</fullName>
    </submittedName>
</protein>
<dbReference type="AlphaFoldDB" id="A0A6P7TA84"/>
<feature type="disulfide bond" evidence="4">
    <location>
        <begin position="524"/>
        <end position="534"/>
    </location>
</feature>
<dbReference type="GO" id="GO:0005886">
    <property type="term" value="C:plasma membrane"/>
    <property type="evidence" value="ECO:0007669"/>
    <property type="project" value="GOC"/>
</dbReference>
<feature type="transmembrane region" description="Helical" evidence="5">
    <location>
        <begin position="12"/>
        <end position="33"/>
    </location>
</feature>
<dbReference type="GO" id="GO:0005576">
    <property type="term" value="C:extracellular region"/>
    <property type="evidence" value="ECO:0007669"/>
    <property type="project" value="TreeGrafter"/>
</dbReference>
<dbReference type="GO" id="GO:0043236">
    <property type="term" value="F:laminin binding"/>
    <property type="evidence" value="ECO:0007669"/>
    <property type="project" value="InterPro"/>
</dbReference>
<dbReference type="SUPFAM" id="SSF49899">
    <property type="entry name" value="Concanavalin A-like lectins/glucanases"/>
    <property type="match status" value="1"/>
</dbReference>
<keyword evidence="4" id="KW-0245">EGF-like domain</keyword>
<dbReference type="SUPFAM" id="SSF82895">
    <property type="entry name" value="TSP-1 type 1 repeat"/>
    <property type="match status" value="1"/>
</dbReference>
<reference evidence="9" key="1">
    <citation type="submission" date="2025-08" db="UniProtKB">
        <authorList>
            <consortium name="RefSeq"/>
        </authorList>
    </citation>
    <scope>IDENTIFICATION</scope>
</reference>
<organism evidence="8 9">
    <name type="scientific">Octopus sinensis</name>
    <name type="common">East Asian common octopus</name>
    <dbReference type="NCBI Taxonomy" id="2607531"/>
    <lineage>
        <taxon>Eukaryota</taxon>
        <taxon>Metazoa</taxon>
        <taxon>Spiralia</taxon>
        <taxon>Lophotrochozoa</taxon>
        <taxon>Mollusca</taxon>
        <taxon>Cephalopoda</taxon>
        <taxon>Coleoidea</taxon>
        <taxon>Octopodiformes</taxon>
        <taxon>Octopoda</taxon>
        <taxon>Incirrata</taxon>
        <taxon>Octopodidae</taxon>
        <taxon>Octopus</taxon>
    </lineage>
</organism>
<dbReference type="Gene3D" id="2.10.25.10">
    <property type="entry name" value="Laminin"/>
    <property type="match status" value="4"/>
</dbReference>
<feature type="domain" description="NtA" evidence="7">
    <location>
        <begin position="42"/>
        <end position="178"/>
    </location>
</feature>
<feature type="disulfide bond" evidence="4">
    <location>
        <begin position="478"/>
        <end position="487"/>
    </location>
</feature>
<dbReference type="PANTHER" id="PTHR14949:SF54">
    <property type="entry name" value="VWFD DOMAIN-CONTAINING PROTEIN"/>
    <property type="match status" value="1"/>
</dbReference>
<feature type="domain" description="EGF-like" evidence="6">
    <location>
        <begin position="584"/>
        <end position="616"/>
    </location>
</feature>